<dbReference type="EMBL" id="JTKH01000025">
    <property type="protein sequence ID" value="KII75345.1"/>
    <property type="molecule type" value="Genomic_DNA"/>
</dbReference>
<comment type="caution">
    <text evidence="1">The sequence shown here is derived from an EMBL/GenBank/DDBJ whole genome shotgun (WGS) entry which is preliminary data.</text>
</comment>
<sequence length="130" mass="14532">MTDFHYYFHQLPCFDCKKTTVSTDLGWLTEAMKEDVLAQVATIIEQGEVEADLSVNVTCTKDEARDYLLLNFYGYSEEELANQIEADDEQEVANEIAELMAEGTDTAVFEHEVALQSCTTCGVVEVSDEA</sequence>
<gene>
    <name evidence="1" type="ORF">OJ16_18835</name>
</gene>
<evidence type="ECO:0000313" key="2">
    <source>
        <dbReference type="Proteomes" id="UP000031672"/>
    </source>
</evidence>
<keyword evidence="2" id="KW-1185">Reference proteome</keyword>
<protein>
    <submittedName>
        <fullName evidence="1">Uncharacterized protein</fullName>
    </submittedName>
</protein>
<accession>A0A0C2NX66</accession>
<reference evidence="1 2" key="1">
    <citation type="submission" date="2014-11" db="EMBL/GenBank/DDBJ databases">
        <title>Draft Genome Sequence of Vibrio piscirenalis strains CECT 8603T and CECT 8604, two marine Gammaproteobacterium isolated from cultured gilthead sea bream (Sparus aurata).</title>
        <authorList>
            <person name="Arahal D.R."/>
            <person name="Rodrigo-Torres L."/>
            <person name="Lucena T."/>
            <person name="Pujalte M.J."/>
        </authorList>
    </citation>
    <scope>NUCLEOTIDE SEQUENCE [LARGE SCALE GENOMIC DNA]</scope>
    <source>
        <strain evidence="1 2">DCR 1-4-2</strain>
    </source>
</reference>
<dbReference type="Proteomes" id="UP000031672">
    <property type="component" value="Unassembled WGS sequence"/>
</dbReference>
<evidence type="ECO:0000313" key="1">
    <source>
        <dbReference type="EMBL" id="KII75345.1"/>
    </source>
</evidence>
<accession>A0A0C2NG53</accession>
<dbReference type="OrthoDB" id="5899404at2"/>
<name>A0A0C2NX66_9VIBR</name>
<proteinExistence type="predicted"/>
<dbReference type="AlphaFoldDB" id="A0A0C2NX66"/>
<dbReference type="RefSeq" id="WP_040992941.1">
    <property type="nucleotide sequence ID" value="NZ_JBFRUC010000010.1"/>
</dbReference>
<organism evidence="1 2">
    <name type="scientific">Vibrio renipiscarius</name>
    <dbReference type="NCBI Taxonomy" id="1461322"/>
    <lineage>
        <taxon>Bacteria</taxon>
        <taxon>Pseudomonadati</taxon>
        <taxon>Pseudomonadota</taxon>
        <taxon>Gammaproteobacteria</taxon>
        <taxon>Vibrionales</taxon>
        <taxon>Vibrionaceae</taxon>
        <taxon>Vibrio</taxon>
    </lineage>
</organism>